<dbReference type="AlphaFoldDB" id="A0A8T0YSV1"/>
<comment type="caution">
    <text evidence="1">The sequence shown here is derived from an EMBL/GenBank/DDBJ whole genome shotgun (WGS) entry which is preliminary data.</text>
</comment>
<evidence type="ECO:0000313" key="4">
    <source>
        <dbReference type="EMBL" id="KAG2969133.1"/>
    </source>
</evidence>
<dbReference type="Proteomes" id="UP000774804">
    <property type="component" value="Unassembled WGS sequence"/>
</dbReference>
<gene>
    <name evidence="1" type="ORF">PC113_g16407</name>
    <name evidence="2" type="ORF">PC115_g17422</name>
    <name evidence="3" type="ORF">PC117_g19101</name>
    <name evidence="4" type="ORF">PC118_g17610</name>
    <name evidence="5" type="ORF">PC129_g16484</name>
</gene>
<organism evidence="1 6">
    <name type="scientific">Phytophthora cactorum</name>
    <dbReference type="NCBI Taxonomy" id="29920"/>
    <lineage>
        <taxon>Eukaryota</taxon>
        <taxon>Sar</taxon>
        <taxon>Stramenopiles</taxon>
        <taxon>Oomycota</taxon>
        <taxon>Peronosporomycetes</taxon>
        <taxon>Peronosporales</taxon>
        <taxon>Peronosporaceae</taxon>
        <taxon>Phytophthora</taxon>
    </lineage>
</organism>
<dbReference type="Proteomes" id="UP000736787">
    <property type="component" value="Unassembled WGS sequence"/>
</dbReference>
<accession>A0A8T0YSV1</accession>
<evidence type="ECO:0000313" key="1">
    <source>
        <dbReference type="EMBL" id="KAG2850868.1"/>
    </source>
</evidence>
<sequence>MGTSDPALRRLNISWCTSSAATTQGGKNVRGCARFLAGRHRRRADLEAHRSSA</sequence>
<dbReference type="EMBL" id="RCML01000810">
    <property type="protein sequence ID" value="KAG2969133.1"/>
    <property type="molecule type" value="Genomic_DNA"/>
</dbReference>
<dbReference type="Proteomes" id="UP000760860">
    <property type="component" value="Unassembled WGS sequence"/>
</dbReference>
<protein>
    <submittedName>
        <fullName evidence="1">Uncharacterized protein</fullName>
    </submittedName>
</protein>
<dbReference type="EMBL" id="RCMI01000824">
    <property type="protein sequence ID" value="KAG2896727.1"/>
    <property type="molecule type" value="Genomic_DNA"/>
</dbReference>
<evidence type="ECO:0000313" key="5">
    <source>
        <dbReference type="EMBL" id="KAG3212561.1"/>
    </source>
</evidence>
<evidence type="ECO:0000313" key="3">
    <source>
        <dbReference type="EMBL" id="KAG2911663.1"/>
    </source>
</evidence>
<evidence type="ECO:0000313" key="6">
    <source>
        <dbReference type="Proteomes" id="UP000735874"/>
    </source>
</evidence>
<evidence type="ECO:0000313" key="2">
    <source>
        <dbReference type="EMBL" id="KAG2896727.1"/>
    </source>
</evidence>
<proteinExistence type="predicted"/>
<dbReference type="Proteomes" id="UP000735874">
    <property type="component" value="Unassembled WGS sequence"/>
</dbReference>
<dbReference type="EMBL" id="RCMK01000809">
    <property type="protein sequence ID" value="KAG2911663.1"/>
    <property type="molecule type" value="Genomic_DNA"/>
</dbReference>
<dbReference type="EMBL" id="RCMG01000649">
    <property type="protein sequence ID" value="KAG2850868.1"/>
    <property type="molecule type" value="Genomic_DNA"/>
</dbReference>
<dbReference type="Proteomes" id="UP000697107">
    <property type="component" value="Unassembled WGS sequence"/>
</dbReference>
<dbReference type="EMBL" id="RCMV01000822">
    <property type="protein sequence ID" value="KAG3212561.1"/>
    <property type="molecule type" value="Genomic_DNA"/>
</dbReference>
<reference evidence="1" key="1">
    <citation type="submission" date="2018-10" db="EMBL/GenBank/DDBJ databases">
        <title>Effector identification in a new, highly contiguous assembly of the strawberry crown rot pathogen Phytophthora cactorum.</title>
        <authorList>
            <person name="Armitage A.D."/>
            <person name="Nellist C.F."/>
            <person name="Bates H."/>
            <person name="Vickerstaff R.J."/>
            <person name="Harrison R.J."/>
        </authorList>
    </citation>
    <scope>NUCLEOTIDE SEQUENCE</scope>
    <source>
        <strain evidence="1">15-7</strain>
        <strain evidence="2">4032</strain>
        <strain evidence="3">4040</strain>
        <strain evidence="4">P415</strain>
        <strain evidence="5">P421</strain>
    </source>
</reference>
<name>A0A8T0YSV1_9STRA</name>